<feature type="compositionally biased region" description="Polar residues" evidence="1">
    <location>
        <begin position="573"/>
        <end position="585"/>
    </location>
</feature>
<feature type="region of interest" description="Disordered" evidence="1">
    <location>
        <begin position="520"/>
        <end position="609"/>
    </location>
</feature>
<feature type="compositionally biased region" description="Basic and acidic residues" evidence="1">
    <location>
        <begin position="733"/>
        <end position="756"/>
    </location>
</feature>
<dbReference type="KEGG" id="mpuf:106006757"/>
<dbReference type="PANTHER" id="PTHR47743">
    <property type="entry name" value="KIAA1210 / KIAA1211 FAMILY MEMBER"/>
    <property type="match status" value="1"/>
</dbReference>
<sequence length="859" mass="93648">MEQHSLRRSSKTKAVVKQAAFLAPDGSMAQKSISTEQPPPRMASQAPTKAMVKQPAFLVPDSSLTQRSVSSDQVSSRMASQALTKAMVKQAAFLAPDGSMAQKSVSTEQPPPRMASQALTKTVVKQPAFLVPDGSLTQRSVSIDQLSSRMASQALTKAVAKQPAFLVPEGSMAQRSISSDQLSPRMHSQALTKTVVKQPAFLVPDGSLTQRSVSTDQLSSRMASQALTKAVVRQQVSAAPEKFATKRVASIEPWPSKKPSQSPGRYRVQQISYNFESVAAQTAMYVKPVASKYPTQFSSRSKVQEMSSRIENTVAERSAKKPPVSRHPSQSFVKFMAEKVFSESAANSLSTNQLSKSFLRSKVQYPVFLGPENASTEGAVSSKLLPLAHALQPLGRPEGPREVLPRSESVPTKPKQSSSKEQGPPRHLFMAPAKLEYQQVSSASQSSPEIWKSSEEPLPSRGPHQAKEGAELQPRLFLAGPASVPGDWNRSEEHQPRHRRYPCQVLTEPEYLPQVRRGSVSAAAVGATSESHPGSWSLSRGPASPNKTRKFRQVSEDLLKNTLLPDPKPMKFTTASTRQTSTVGGTYSKGEGLKSSDRNNSHPYESTGETGVETIFGVRLRKVPTLKKYKSEKQDDILKFSSLSLGPISSSTEQQIKRSFSQGLQGTAENPGTASDLAEKQQTKPQSESMAKKQPIYKVPGKALGQHSDCTASEPAWITMVKQKQKSSQVQIPKKETKTKNKAGAKPEAKEPRHGGELAATHRTLQKGAGLATENQSRKIFASDVNKLEKMAEKKLPKFTKAGFKDQKIAQMPAMAKETRRSSTLPAVVQAPAEPEEPVWFSLAKEKAKAWTHISEVMQ</sequence>
<dbReference type="EMBL" id="AEYP01055043">
    <property type="status" value="NOT_ANNOTATED_CDS"/>
    <property type="molecule type" value="Genomic_DNA"/>
</dbReference>
<protein>
    <recommendedName>
        <fullName evidence="3">KIAA1210</fullName>
    </recommendedName>
</protein>
<feature type="compositionally biased region" description="Polar residues" evidence="1">
    <location>
        <begin position="528"/>
        <end position="538"/>
    </location>
</feature>
<feature type="region of interest" description="Disordered" evidence="1">
    <location>
        <begin position="25"/>
        <end position="54"/>
    </location>
</feature>
<dbReference type="STRING" id="9669.ENSMPUP00000001575"/>
<dbReference type="HOGENOM" id="CLU_002901_0_0_1"/>
<dbReference type="Ensembl" id="ENSMPUT00000001608.1">
    <property type="protein sequence ID" value="ENSMPUP00000001575.1"/>
    <property type="gene ID" value="ENSMPUG00000001591.1"/>
</dbReference>
<feature type="region of interest" description="Disordered" evidence="1">
    <location>
        <begin position="648"/>
        <end position="694"/>
    </location>
</feature>
<dbReference type="AlphaFoldDB" id="M3XR75"/>
<feature type="compositionally biased region" description="Polar residues" evidence="1">
    <location>
        <begin position="652"/>
        <end position="673"/>
    </location>
</feature>
<evidence type="ECO:0008006" key="3">
    <source>
        <dbReference type="Google" id="ProtNLM"/>
    </source>
</evidence>
<accession>M3XR75</accession>
<dbReference type="GeneTree" id="ENSGT00940000164744"/>
<dbReference type="EMBL" id="AEYP01055044">
    <property type="status" value="NOT_ANNOTATED_CDS"/>
    <property type="molecule type" value="Genomic_DNA"/>
</dbReference>
<feature type="region of interest" description="Disordered" evidence="1">
    <location>
        <begin position="721"/>
        <end position="756"/>
    </location>
</feature>
<dbReference type="PANTHER" id="PTHR47743:SF2">
    <property type="entry name" value="ACROSOMAL PROTEIN KIAA1210"/>
    <property type="match status" value="1"/>
</dbReference>
<dbReference type="InterPro" id="IPR026713">
    <property type="entry name" value="CRACD-like"/>
</dbReference>
<feature type="compositionally biased region" description="Basic and acidic residues" evidence="1">
    <location>
        <begin position="591"/>
        <end position="600"/>
    </location>
</feature>
<reference evidence="2" key="1">
    <citation type="submission" date="2024-06" db="UniProtKB">
        <authorList>
            <consortium name="Ensembl"/>
        </authorList>
    </citation>
    <scope>IDENTIFICATION</scope>
</reference>
<evidence type="ECO:0000313" key="2">
    <source>
        <dbReference type="Ensembl" id="ENSMPUP00000001575.1"/>
    </source>
</evidence>
<evidence type="ECO:0000256" key="1">
    <source>
        <dbReference type="SAM" id="MobiDB-lite"/>
    </source>
</evidence>
<proteinExistence type="predicted"/>
<feature type="region of interest" description="Disordered" evidence="1">
    <location>
        <begin position="391"/>
        <end position="502"/>
    </location>
</feature>
<organism evidence="2">
    <name type="scientific">Mustela putorius furo</name>
    <name type="common">European domestic ferret</name>
    <name type="synonym">Mustela furo</name>
    <dbReference type="NCBI Taxonomy" id="9669"/>
    <lineage>
        <taxon>Eukaryota</taxon>
        <taxon>Metazoa</taxon>
        <taxon>Chordata</taxon>
        <taxon>Craniata</taxon>
        <taxon>Vertebrata</taxon>
        <taxon>Euteleostomi</taxon>
        <taxon>Mammalia</taxon>
        <taxon>Eutheria</taxon>
        <taxon>Laurasiatheria</taxon>
        <taxon>Carnivora</taxon>
        <taxon>Caniformia</taxon>
        <taxon>Musteloidea</taxon>
        <taxon>Mustelidae</taxon>
        <taxon>Mustelinae</taxon>
        <taxon>Mustela</taxon>
    </lineage>
</organism>
<dbReference type="eggNOG" id="ENOG502QXCA">
    <property type="taxonomic scope" value="Eukaryota"/>
</dbReference>
<name>M3XR75_MUSPF</name>
<dbReference type="InParanoid" id="M3XR75"/>
<feature type="compositionally biased region" description="Polar residues" evidence="1">
    <location>
        <begin position="438"/>
        <end position="448"/>
    </location>
</feature>